<accession>A0A162A9H5</accession>
<evidence type="ECO:0000256" key="3">
    <source>
        <dbReference type="ARBA" id="ARBA00022692"/>
    </source>
</evidence>
<feature type="transmembrane region" description="Helical" evidence="6">
    <location>
        <begin position="178"/>
        <end position="198"/>
    </location>
</feature>
<comment type="caution">
    <text evidence="8">The sequence shown here is derived from an EMBL/GenBank/DDBJ whole genome shotgun (WGS) entry which is preliminary data.</text>
</comment>
<dbReference type="InterPro" id="IPR037185">
    <property type="entry name" value="EmrE-like"/>
</dbReference>
<dbReference type="InterPro" id="IPR000620">
    <property type="entry name" value="EamA_dom"/>
</dbReference>
<dbReference type="AlphaFoldDB" id="A0A162A9H5"/>
<evidence type="ECO:0000256" key="6">
    <source>
        <dbReference type="RuleBase" id="RU363077"/>
    </source>
</evidence>
<evidence type="ECO:0000256" key="1">
    <source>
        <dbReference type="ARBA" id="ARBA00004141"/>
    </source>
</evidence>
<dbReference type="SUPFAM" id="SSF103481">
    <property type="entry name" value="Multidrug resistance efflux transporter EmrE"/>
    <property type="match status" value="2"/>
</dbReference>
<feature type="transmembrane region" description="Helical" evidence="6">
    <location>
        <begin position="74"/>
        <end position="96"/>
    </location>
</feature>
<comment type="similarity">
    <text evidence="2 6">Belongs to the drug/metabolite transporter (DMT) superfamily. Plant drug/metabolite exporter (P-DME) (TC 2.A.7.4) family.</text>
</comment>
<keyword evidence="3 6" id="KW-0812">Transmembrane</keyword>
<feature type="transmembrane region" description="Helical" evidence="6">
    <location>
        <begin position="249"/>
        <end position="269"/>
    </location>
</feature>
<dbReference type="OrthoDB" id="670984at2759"/>
<protein>
    <recommendedName>
        <fullName evidence="6">WAT1-related protein</fullName>
    </recommendedName>
</protein>
<feature type="transmembrane region" description="Helical" evidence="6">
    <location>
        <begin position="278"/>
        <end position="295"/>
    </location>
</feature>
<evidence type="ECO:0000256" key="5">
    <source>
        <dbReference type="ARBA" id="ARBA00023136"/>
    </source>
</evidence>
<feature type="transmembrane region" description="Helical" evidence="6">
    <location>
        <begin position="137"/>
        <end position="158"/>
    </location>
</feature>
<feature type="transmembrane region" description="Helical" evidence="6">
    <location>
        <begin position="301"/>
        <end position="320"/>
    </location>
</feature>
<dbReference type="OMA" id="WSVWFWL"/>
<dbReference type="EMBL" id="LNRQ01000004">
    <property type="protein sequence ID" value="KZM98042.1"/>
    <property type="molecule type" value="Genomic_DNA"/>
</dbReference>
<feature type="transmembrane region" description="Helical" evidence="6">
    <location>
        <begin position="39"/>
        <end position="62"/>
    </location>
</feature>
<proteinExistence type="inferred from homology"/>
<name>A0A162A9H5_DAUCS</name>
<dbReference type="GO" id="GO:0016020">
    <property type="term" value="C:membrane"/>
    <property type="evidence" value="ECO:0007669"/>
    <property type="project" value="UniProtKB-SubCell"/>
</dbReference>
<organism evidence="8">
    <name type="scientific">Daucus carota subsp. sativus</name>
    <name type="common">Carrot</name>
    <dbReference type="NCBI Taxonomy" id="79200"/>
    <lineage>
        <taxon>Eukaryota</taxon>
        <taxon>Viridiplantae</taxon>
        <taxon>Streptophyta</taxon>
        <taxon>Embryophyta</taxon>
        <taxon>Tracheophyta</taxon>
        <taxon>Spermatophyta</taxon>
        <taxon>Magnoliopsida</taxon>
        <taxon>eudicotyledons</taxon>
        <taxon>Gunneridae</taxon>
        <taxon>Pentapetalae</taxon>
        <taxon>asterids</taxon>
        <taxon>campanulids</taxon>
        <taxon>Apiales</taxon>
        <taxon>Apiaceae</taxon>
        <taxon>Apioideae</taxon>
        <taxon>Scandiceae</taxon>
        <taxon>Daucinae</taxon>
        <taxon>Daucus</taxon>
        <taxon>Daucus sect. Daucus</taxon>
    </lineage>
</organism>
<gene>
    <name evidence="8" type="ORF">DCAR_014596</name>
</gene>
<dbReference type="InterPro" id="IPR030184">
    <property type="entry name" value="WAT1-related"/>
</dbReference>
<feature type="domain" description="EamA" evidence="7">
    <location>
        <begin position="180"/>
        <end position="317"/>
    </location>
</feature>
<comment type="subcellular location">
    <subcellularLocation>
        <location evidence="1 6">Membrane</location>
        <topology evidence="1 6">Multi-pass membrane protein</topology>
    </subcellularLocation>
</comment>
<evidence type="ECO:0000256" key="4">
    <source>
        <dbReference type="ARBA" id="ARBA00022989"/>
    </source>
</evidence>
<feature type="transmembrane region" description="Helical" evidence="6">
    <location>
        <begin position="12"/>
        <end position="33"/>
    </location>
</feature>
<keyword evidence="4 6" id="KW-1133">Transmembrane helix</keyword>
<dbReference type="Pfam" id="PF00892">
    <property type="entry name" value="EamA"/>
    <property type="match status" value="2"/>
</dbReference>
<reference evidence="8" key="1">
    <citation type="journal article" date="2016" name="Nat. Genet.">
        <title>A high-quality carrot genome assembly provides new insights into carotenoid accumulation and asterid genome evolution.</title>
        <authorList>
            <person name="Iorizzo M."/>
            <person name="Ellison S."/>
            <person name="Senalik D."/>
            <person name="Zeng P."/>
            <person name="Satapoomin P."/>
            <person name="Huang J."/>
            <person name="Bowman M."/>
            <person name="Iovene M."/>
            <person name="Sanseverino W."/>
            <person name="Cavagnaro P."/>
            <person name="Yildiz M."/>
            <person name="Macko-Podgorni A."/>
            <person name="Moranska E."/>
            <person name="Grzebelus E."/>
            <person name="Grzebelus D."/>
            <person name="Ashrafi H."/>
            <person name="Zheng Z."/>
            <person name="Cheng S."/>
            <person name="Spooner D."/>
            <person name="Van Deynze A."/>
            <person name="Simon P."/>
        </authorList>
    </citation>
    <scope>NUCLEOTIDE SEQUENCE [LARGE SCALE GENOMIC DNA]</scope>
    <source>
        <tissue evidence="8">Leaf</tissue>
    </source>
</reference>
<evidence type="ECO:0000259" key="7">
    <source>
        <dbReference type="Pfam" id="PF00892"/>
    </source>
</evidence>
<feature type="domain" description="EamA" evidence="7">
    <location>
        <begin position="28"/>
        <end position="149"/>
    </location>
</feature>
<dbReference type="Gramene" id="KZM98042">
    <property type="protein sequence ID" value="KZM98042"/>
    <property type="gene ID" value="DCAR_014596"/>
</dbReference>
<keyword evidence="5 6" id="KW-0472">Membrane</keyword>
<evidence type="ECO:0000313" key="8">
    <source>
        <dbReference type="EMBL" id="KZM98042.1"/>
    </source>
</evidence>
<feature type="transmembrane region" description="Helical" evidence="6">
    <location>
        <begin position="210"/>
        <end position="229"/>
    </location>
</feature>
<sequence>MDWKKRFKESKVAMGMLVVQGFAVGLQILSRIILTRGTFIFALMTYRQIVGAVCVAPLAFYYDRSHFKKLTRLACFWLFMVALTGISMAMGLYYYGLRDTTATYATNFLNLIPITTFIFSAIFRIEKLGLHTRVGKIKIMGAMICLTGALTVALYKGPAVISHHDAHPLVVEKHKPKYLRGSMFLVGSVLCYGLWFIFQVKLFKVFPCKYMSTMLICITAAVQQVVVGLCIDHSKSSWRLGFDLQLINILYSGAFATAATFCLVSWAVAERGPTYPSMFNPLSLITIAVVEAVFMSEKLKLGSLIGMLVIIAGLYAFLWAKNKEFKNMNQTISVTAASTELPVTNGSSNNNETNNAGCDQAAKLRCPSTVAPTSSPDEHADVTIADTVKITV</sequence>
<feature type="transmembrane region" description="Helical" evidence="6">
    <location>
        <begin position="108"/>
        <end position="125"/>
    </location>
</feature>
<evidence type="ECO:0000256" key="2">
    <source>
        <dbReference type="ARBA" id="ARBA00007635"/>
    </source>
</evidence>
<dbReference type="PANTHER" id="PTHR31218">
    <property type="entry name" value="WAT1-RELATED PROTEIN"/>
    <property type="match status" value="1"/>
</dbReference>
<dbReference type="GO" id="GO:0022857">
    <property type="term" value="F:transmembrane transporter activity"/>
    <property type="evidence" value="ECO:0007669"/>
    <property type="project" value="InterPro"/>
</dbReference>
<dbReference type="KEGG" id="dcr:108218023"/>